<evidence type="ECO:0000313" key="2">
    <source>
        <dbReference type="EMBL" id="GAA3374034.1"/>
    </source>
</evidence>
<name>A0ABP6SEN4_9ACTN</name>
<feature type="signal peptide" evidence="1">
    <location>
        <begin position="1"/>
        <end position="28"/>
    </location>
</feature>
<organism evidence="2 3">
    <name type="scientific">Streptomyces sannanensis</name>
    <dbReference type="NCBI Taxonomy" id="285536"/>
    <lineage>
        <taxon>Bacteria</taxon>
        <taxon>Bacillati</taxon>
        <taxon>Actinomycetota</taxon>
        <taxon>Actinomycetes</taxon>
        <taxon>Kitasatosporales</taxon>
        <taxon>Streptomycetaceae</taxon>
        <taxon>Streptomyces</taxon>
    </lineage>
</organism>
<evidence type="ECO:0008006" key="4">
    <source>
        <dbReference type="Google" id="ProtNLM"/>
    </source>
</evidence>
<proteinExistence type="predicted"/>
<accession>A0ABP6SEN4</accession>
<keyword evidence="1" id="KW-0732">Signal</keyword>
<sequence>MRKAQSAGAVVAAAAAMAVVTGAGPASGAIAPDADVAYGGHVSLSAGRIAVWLRSVNHGPSSLANATVRLQFSEPLADGRELSQGCLRSGQHEVLCQTGALPVMGEGQPVALDLWTRGQPAEVTVRIDTAWNGGATDRNPLNNELEVLVPATGDPYFI</sequence>
<gene>
    <name evidence="2" type="ORF">GCM10020367_36320</name>
</gene>
<protein>
    <recommendedName>
        <fullName evidence="4">DUF11 domain-containing protein</fullName>
    </recommendedName>
</protein>
<comment type="caution">
    <text evidence="2">The sequence shown here is derived from an EMBL/GenBank/DDBJ whole genome shotgun (WGS) entry which is preliminary data.</text>
</comment>
<evidence type="ECO:0000313" key="3">
    <source>
        <dbReference type="Proteomes" id="UP001499990"/>
    </source>
</evidence>
<dbReference type="EMBL" id="BAAAYL010000001">
    <property type="protein sequence ID" value="GAA3374034.1"/>
    <property type="molecule type" value="Genomic_DNA"/>
</dbReference>
<feature type="chain" id="PRO_5045942271" description="DUF11 domain-containing protein" evidence="1">
    <location>
        <begin position="29"/>
        <end position="158"/>
    </location>
</feature>
<evidence type="ECO:0000256" key="1">
    <source>
        <dbReference type="SAM" id="SignalP"/>
    </source>
</evidence>
<reference evidence="3" key="1">
    <citation type="journal article" date="2019" name="Int. J. Syst. Evol. Microbiol.">
        <title>The Global Catalogue of Microorganisms (GCM) 10K type strain sequencing project: providing services to taxonomists for standard genome sequencing and annotation.</title>
        <authorList>
            <consortium name="The Broad Institute Genomics Platform"/>
            <consortium name="The Broad Institute Genome Sequencing Center for Infectious Disease"/>
            <person name="Wu L."/>
            <person name="Ma J."/>
        </authorList>
    </citation>
    <scope>NUCLEOTIDE SEQUENCE [LARGE SCALE GENOMIC DNA]</scope>
    <source>
        <strain evidence="3">JCM 9651</strain>
    </source>
</reference>
<keyword evidence="3" id="KW-1185">Reference proteome</keyword>
<dbReference type="Proteomes" id="UP001499990">
    <property type="component" value="Unassembled WGS sequence"/>
</dbReference>